<keyword evidence="2" id="KW-1185">Reference proteome</keyword>
<evidence type="ECO:0008006" key="3">
    <source>
        <dbReference type="Google" id="ProtNLM"/>
    </source>
</evidence>
<evidence type="ECO:0000313" key="2">
    <source>
        <dbReference type="Proteomes" id="UP000814172"/>
    </source>
</evidence>
<organism evidence="1 2">
    <name type="scientific">Pseudomonas proteolytica</name>
    <dbReference type="NCBI Taxonomy" id="219574"/>
    <lineage>
        <taxon>Bacteria</taxon>
        <taxon>Pseudomonadati</taxon>
        <taxon>Pseudomonadota</taxon>
        <taxon>Gammaproteobacteria</taxon>
        <taxon>Pseudomonadales</taxon>
        <taxon>Pseudomonadaceae</taxon>
        <taxon>Pseudomonas</taxon>
    </lineage>
</organism>
<reference evidence="1 2" key="1">
    <citation type="submission" date="2019-11" db="EMBL/GenBank/DDBJ databases">
        <title>Epiphytic Pseudomonas syringae from cherry orchards.</title>
        <authorList>
            <person name="Hulin M.T."/>
        </authorList>
    </citation>
    <scope>NUCLEOTIDE SEQUENCE [LARGE SCALE GENOMIC DNA]</scope>
    <source>
        <strain evidence="1 2">PA-6-9F</strain>
    </source>
</reference>
<protein>
    <recommendedName>
        <fullName evidence="3">AbiV family abortive infection protein</fullName>
    </recommendedName>
</protein>
<dbReference type="EMBL" id="WKEW01000136">
    <property type="protein sequence ID" value="MCF5060344.1"/>
    <property type="molecule type" value="Genomic_DNA"/>
</dbReference>
<dbReference type="AlphaFoldDB" id="A0AAW5AGK5"/>
<evidence type="ECO:0000313" key="1">
    <source>
        <dbReference type="EMBL" id="MCF5060344.1"/>
    </source>
</evidence>
<gene>
    <name evidence="1" type="ORF">GIW75_25745</name>
</gene>
<accession>A0AAW5AGK5</accession>
<dbReference type="RefSeq" id="WP_080727725.1">
    <property type="nucleotide sequence ID" value="NZ_WKEB01000124.1"/>
</dbReference>
<dbReference type="Pfam" id="PF18928">
    <property type="entry name" value="DUF5677"/>
    <property type="match status" value="1"/>
</dbReference>
<dbReference type="InterPro" id="IPR043733">
    <property type="entry name" value="DUF5677"/>
</dbReference>
<name>A0AAW5AGK5_9PSED</name>
<proteinExistence type="predicted"/>
<comment type="caution">
    <text evidence="1">The sequence shown here is derived from an EMBL/GenBank/DDBJ whole genome shotgun (WGS) entry which is preliminary data.</text>
</comment>
<dbReference type="Proteomes" id="UP000814172">
    <property type="component" value="Unassembled WGS sequence"/>
</dbReference>
<sequence length="229" mass="24924">MSRPSADIDGLIESLSNQTALLIASSQMEASGSADPRDTFVRQQLKRAADLVSGAAALGAARNAACLGILSRSLLEQLITVSWSIRSVENAESQIGAGPVEMAKALRINLKAGTAKIRDHHTGEDVTADYLANEQAKQSRKRRSVEEQAREAGILDLYTVFYRLLSLETHGHNETPSEKSESDKLCVIHLQGIGGISRAIGQACVWWLMHRHWPDNESLRDVLGLNSKA</sequence>